<evidence type="ECO:0000313" key="1">
    <source>
        <dbReference type="EMBL" id="ARW58868.1"/>
    </source>
</evidence>
<gene>
    <name evidence="1" type="ORF">Y3_228</name>
</gene>
<reference evidence="1 2" key="1">
    <citation type="submission" date="2017-04" db="EMBL/GenBank/DDBJ databases">
        <authorList>
            <person name="Afonso C.L."/>
            <person name="Miller P.J."/>
            <person name="Scott M.A."/>
            <person name="Spackman E."/>
            <person name="Goraichik I."/>
            <person name="Dimitrov K.M."/>
            <person name="Suarez D.L."/>
            <person name="Swayne D.E."/>
        </authorList>
    </citation>
    <scope>NUCLEOTIDE SEQUENCE [LARGE SCALE GENOMIC DNA]</scope>
</reference>
<proteinExistence type="predicted"/>
<name>A0A2H4IBD6_9CAUD</name>
<sequence>MVNAHRYVHTAVRRFYAPHWIQFCDQIKVSPQTHGAFDKQDNMLGLQLPRNLFDQRIDQMVRPLKLVYSVKENEVESRCYLFGVRYYVFVFFEEVIAVSEDTYENVRSRTQQG</sequence>
<evidence type="ECO:0000313" key="2">
    <source>
        <dbReference type="Proteomes" id="UP000240568"/>
    </source>
</evidence>
<organism evidence="1 2">
    <name type="scientific">Erwinia phage vB_EamM_Y3</name>
    <dbReference type="NCBI Taxonomy" id="1983553"/>
    <lineage>
        <taxon>Viruses</taxon>
        <taxon>Duplodnaviria</taxon>
        <taxon>Heunggongvirae</taxon>
        <taxon>Uroviricota</taxon>
        <taxon>Caudoviricetes</taxon>
        <taxon>Sasquatchvirus</taxon>
        <taxon>Sasquatchvirus Y3</taxon>
    </lineage>
</organism>
<keyword evidence="2" id="KW-1185">Reference proteome</keyword>
<accession>A0A2H4IBD6</accession>
<protein>
    <submittedName>
        <fullName evidence="1">Uncharacterized protein</fullName>
    </submittedName>
</protein>
<dbReference type="EMBL" id="KY984068">
    <property type="protein sequence ID" value="ARW58868.1"/>
    <property type="molecule type" value="Genomic_DNA"/>
</dbReference>
<dbReference type="Proteomes" id="UP000240568">
    <property type="component" value="Segment"/>
</dbReference>